<gene>
    <name evidence="1" type="ORF">LCGC14_2593610</name>
</gene>
<proteinExistence type="predicted"/>
<protein>
    <submittedName>
        <fullName evidence="1">Uncharacterized protein</fullName>
    </submittedName>
</protein>
<sequence>MRLYALQQYVPICPKKKSKPVCTDALAGRGQGGLFLRPNLAQAYLTLARVKTTLTPISITFSRHRGMDLEIITWPEFGEEQQSEQEIFADGVAEGYPLCCIWEFLRDNREGLFPAWYRGAQVQGFWNTDVDYVPCLRHARELVSSQKL</sequence>
<dbReference type="EMBL" id="LAZR01043605">
    <property type="protein sequence ID" value="KKL06682.1"/>
    <property type="molecule type" value="Genomic_DNA"/>
</dbReference>
<organism evidence="1">
    <name type="scientific">marine sediment metagenome</name>
    <dbReference type="NCBI Taxonomy" id="412755"/>
    <lineage>
        <taxon>unclassified sequences</taxon>
        <taxon>metagenomes</taxon>
        <taxon>ecological metagenomes</taxon>
    </lineage>
</organism>
<accession>A0A0F9AYT1</accession>
<dbReference type="AlphaFoldDB" id="A0A0F9AYT1"/>
<reference evidence="1" key="1">
    <citation type="journal article" date="2015" name="Nature">
        <title>Complex archaea that bridge the gap between prokaryotes and eukaryotes.</title>
        <authorList>
            <person name="Spang A."/>
            <person name="Saw J.H."/>
            <person name="Jorgensen S.L."/>
            <person name="Zaremba-Niedzwiedzka K."/>
            <person name="Martijn J."/>
            <person name="Lind A.E."/>
            <person name="van Eijk R."/>
            <person name="Schleper C."/>
            <person name="Guy L."/>
            <person name="Ettema T.J."/>
        </authorList>
    </citation>
    <scope>NUCLEOTIDE SEQUENCE</scope>
</reference>
<name>A0A0F9AYT1_9ZZZZ</name>
<evidence type="ECO:0000313" key="1">
    <source>
        <dbReference type="EMBL" id="KKL06682.1"/>
    </source>
</evidence>
<comment type="caution">
    <text evidence="1">The sequence shown here is derived from an EMBL/GenBank/DDBJ whole genome shotgun (WGS) entry which is preliminary data.</text>
</comment>